<reference evidence="8 9" key="1">
    <citation type="submission" date="2014-07" db="EMBL/GenBank/DDBJ databases">
        <title>Tepidicaulis marinum gen. nov., sp. nov., a novel marine bacterium denitrifying nitrate to nitrous oxide strictly under microaerobic conditions.</title>
        <authorList>
            <person name="Takeuchi M."/>
            <person name="Yamagishi T."/>
            <person name="Kamagata Y."/>
            <person name="Oshima K."/>
            <person name="Hattori M."/>
            <person name="Katayama T."/>
            <person name="Hanada S."/>
            <person name="Tamaki H."/>
            <person name="Marumo K."/>
            <person name="Maeda H."/>
            <person name="Nedachi M."/>
            <person name="Iwasaki W."/>
            <person name="Suwa Y."/>
            <person name="Sakata S."/>
        </authorList>
    </citation>
    <scope>NUCLEOTIDE SEQUENCE [LARGE SCALE GENOMIC DNA]</scope>
    <source>
        <strain evidence="8 9">MA2</strain>
    </source>
</reference>
<evidence type="ECO:0000256" key="2">
    <source>
        <dbReference type="ARBA" id="ARBA00022448"/>
    </source>
</evidence>
<feature type="transmembrane region" description="Helical" evidence="6">
    <location>
        <begin position="202"/>
        <end position="224"/>
    </location>
</feature>
<comment type="subcellular location">
    <subcellularLocation>
        <location evidence="1">Membrane</location>
        <topology evidence="1">Multi-pass membrane protein</topology>
    </subcellularLocation>
</comment>
<dbReference type="AlphaFoldDB" id="A0A081BD95"/>
<name>A0A081BD95_9HYPH</name>
<keyword evidence="9" id="KW-1185">Reference proteome</keyword>
<dbReference type="GO" id="GO:0016020">
    <property type="term" value="C:membrane"/>
    <property type="evidence" value="ECO:0007669"/>
    <property type="project" value="UniProtKB-SubCell"/>
</dbReference>
<dbReference type="SUPFAM" id="SSF103473">
    <property type="entry name" value="MFS general substrate transporter"/>
    <property type="match status" value="1"/>
</dbReference>
<feature type="transmembrane region" description="Helical" evidence="6">
    <location>
        <begin position="71"/>
        <end position="92"/>
    </location>
</feature>
<feature type="transmembrane region" description="Helical" evidence="6">
    <location>
        <begin position="159"/>
        <end position="182"/>
    </location>
</feature>
<feature type="transmembrane region" description="Helical" evidence="6">
    <location>
        <begin position="252"/>
        <end position="274"/>
    </location>
</feature>
<keyword evidence="3 6" id="KW-0812">Transmembrane</keyword>
<dbReference type="InterPro" id="IPR036259">
    <property type="entry name" value="MFS_trans_sf"/>
</dbReference>
<dbReference type="RefSeq" id="WP_052379459.1">
    <property type="nucleotide sequence ID" value="NZ_BBIO01000014.1"/>
</dbReference>
<keyword evidence="4 6" id="KW-1133">Transmembrane helix</keyword>
<dbReference type="CDD" id="cd17328">
    <property type="entry name" value="MFS_spinster_like"/>
    <property type="match status" value="1"/>
</dbReference>
<gene>
    <name evidence="8" type="ORF">M2A_2512</name>
</gene>
<dbReference type="eggNOG" id="COG2271">
    <property type="taxonomic scope" value="Bacteria"/>
</dbReference>
<feature type="transmembrane region" description="Helical" evidence="6">
    <location>
        <begin position="129"/>
        <end position="147"/>
    </location>
</feature>
<keyword evidence="2" id="KW-0813">Transport</keyword>
<evidence type="ECO:0000259" key="7">
    <source>
        <dbReference type="PROSITE" id="PS50850"/>
    </source>
</evidence>
<dbReference type="GO" id="GO:0022857">
    <property type="term" value="F:transmembrane transporter activity"/>
    <property type="evidence" value="ECO:0007669"/>
    <property type="project" value="InterPro"/>
</dbReference>
<feature type="transmembrane region" description="Helical" evidence="6">
    <location>
        <begin position="32"/>
        <end position="51"/>
    </location>
</feature>
<evidence type="ECO:0000256" key="3">
    <source>
        <dbReference type="ARBA" id="ARBA00022692"/>
    </source>
</evidence>
<evidence type="ECO:0000256" key="4">
    <source>
        <dbReference type="ARBA" id="ARBA00022989"/>
    </source>
</evidence>
<dbReference type="Gene3D" id="1.20.1250.20">
    <property type="entry name" value="MFS general substrate transporter like domains"/>
    <property type="match status" value="2"/>
</dbReference>
<comment type="caution">
    <text evidence="8">The sequence shown here is derived from an EMBL/GenBank/DDBJ whole genome shotgun (WGS) entry which is preliminary data.</text>
</comment>
<feature type="transmembrane region" description="Helical" evidence="6">
    <location>
        <begin position="294"/>
        <end position="313"/>
    </location>
</feature>
<feature type="domain" description="Major facilitator superfamily (MFS) profile" evidence="7">
    <location>
        <begin position="37"/>
        <end position="446"/>
    </location>
</feature>
<feature type="transmembrane region" description="Helical" evidence="6">
    <location>
        <begin position="351"/>
        <end position="373"/>
    </location>
</feature>
<evidence type="ECO:0000313" key="9">
    <source>
        <dbReference type="Proteomes" id="UP000028702"/>
    </source>
</evidence>
<dbReference type="STRING" id="1333998.M2A_2512"/>
<organism evidence="8 9">
    <name type="scientific">Tepidicaulis marinus</name>
    <dbReference type="NCBI Taxonomy" id="1333998"/>
    <lineage>
        <taxon>Bacteria</taxon>
        <taxon>Pseudomonadati</taxon>
        <taxon>Pseudomonadota</taxon>
        <taxon>Alphaproteobacteria</taxon>
        <taxon>Hyphomicrobiales</taxon>
        <taxon>Parvibaculaceae</taxon>
        <taxon>Tepidicaulis</taxon>
    </lineage>
</organism>
<feature type="transmembrane region" description="Helical" evidence="6">
    <location>
        <begin position="421"/>
        <end position="442"/>
    </location>
</feature>
<sequence length="460" mass="49732">MAETEIAAETAMAEETAKAHAKAGHIEYPSQLYAWYAVAVLVIAYTFSFIDRQILSLLVGPMKRDLEISDFQMSLLQGFAFAIFYTLMGLPIGRMVDSHNRVRIITIGIAVWSLMTALCGISKSYLQLFIYRMGVGVGEAALSPAAYSMLSDYFKPERIGVAIGVYGTGVYIGAGLALVIGAEVVEAARAAGSTTLPVIGTVYPWQMVFFIVGLPGLLVALWAWTLREPPRHGATETPPLRQVLAYMKANRFTLVCHNMCYALSAMMGYGVAAWIPEFMIRTHGWSAGQIGSAYGWIIAIFGTAGVIAGGWLGDFAAKRARNGRMLVLALTGILTLPFALAAPLVDNPMLAVYLLIPATFFATFTTGGGPSAMQELMPNKMRGMASAIMLFVVNIIGLGLGPSAIAFMTDFILQDESQLRYSIAIVPAVLLAGSSLFGFIGLRAYRRSRDFRDQYEAAEA</sequence>
<evidence type="ECO:0000256" key="6">
    <source>
        <dbReference type="SAM" id="Phobius"/>
    </source>
</evidence>
<dbReference type="Proteomes" id="UP000028702">
    <property type="component" value="Unassembled WGS sequence"/>
</dbReference>
<dbReference type="InterPro" id="IPR044770">
    <property type="entry name" value="MFS_spinster-like"/>
</dbReference>
<accession>A0A081BD95</accession>
<protein>
    <submittedName>
        <fullName evidence="8">Major facilitator transporter</fullName>
    </submittedName>
</protein>
<dbReference type="PANTHER" id="PTHR23505:SF79">
    <property type="entry name" value="PROTEIN SPINSTER"/>
    <property type="match status" value="1"/>
</dbReference>
<evidence type="ECO:0000256" key="5">
    <source>
        <dbReference type="ARBA" id="ARBA00023136"/>
    </source>
</evidence>
<dbReference type="EMBL" id="BBIO01000014">
    <property type="protein sequence ID" value="GAK46013.1"/>
    <property type="molecule type" value="Genomic_DNA"/>
</dbReference>
<feature type="transmembrane region" description="Helical" evidence="6">
    <location>
        <begin position="325"/>
        <end position="345"/>
    </location>
</feature>
<keyword evidence="5 6" id="KW-0472">Membrane</keyword>
<feature type="transmembrane region" description="Helical" evidence="6">
    <location>
        <begin position="385"/>
        <end position="409"/>
    </location>
</feature>
<dbReference type="PANTHER" id="PTHR23505">
    <property type="entry name" value="SPINSTER"/>
    <property type="match status" value="1"/>
</dbReference>
<evidence type="ECO:0000313" key="8">
    <source>
        <dbReference type="EMBL" id="GAK46013.1"/>
    </source>
</evidence>
<dbReference type="Pfam" id="PF07690">
    <property type="entry name" value="MFS_1"/>
    <property type="match status" value="1"/>
</dbReference>
<feature type="transmembrane region" description="Helical" evidence="6">
    <location>
        <begin position="104"/>
        <end position="123"/>
    </location>
</feature>
<dbReference type="PROSITE" id="PS50850">
    <property type="entry name" value="MFS"/>
    <property type="match status" value="1"/>
</dbReference>
<dbReference type="InterPro" id="IPR020846">
    <property type="entry name" value="MFS_dom"/>
</dbReference>
<evidence type="ECO:0000256" key="1">
    <source>
        <dbReference type="ARBA" id="ARBA00004141"/>
    </source>
</evidence>
<dbReference type="InterPro" id="IPR011701">
    <property type="entry name" value="MFS"/>
</dbReference>
<proteinExistence type="predicted"/>